<reference evidence="1 2" key="1">
    <citation type="journal article" date="2014" name="Agronomy (Basel)">
        <title>A Draft Genome Sequence for Ensete ventricosum, the Drought-Tolerant Tree Against Hunger.</title>
        <authorList>
            <person name="Harrison J."/>
            <person name="Moore K.A."/>
            <person name="Paszkiewicz K."/>
            <person name="Jones T."/>
            <person name="Grant M."/>
            <person name="Ambacheew D."/>
            <person name="Muzemil S."/>
            <person name="Studholme D.J."/>
        </authorList>
    </citation>
    <scope>NUCLEOTIDE SEQUENCE [LARGE SCALE GENOMIC DNA]</scope>
</reference>
<evidence type="ECO:0000313" key="1">
    <source>
        <dbReference type="EMBL" id="RRT63480.1"/>
    </source>
</evidence>
<sequence length="123" mass="13895">TGLSGSSAIVCAALNCLLDFFTVRHLVKVDIRPELILSAEKELGIVAGLQDRVAQVHSTVRQKWLDGDKFIRSSMEEVGKLPIEGREALLQKNFNELAMLMNRNFDLRRYVTMIRTFIIGLFS</sequence>
<dbReference type="SUPFAM" id="SSF55060">
    <property type="entry name" value="GHMP Kinase, C-terminal domain"/>
    <property type="match status" value="1"/>
</dbReference>
<dbReference type="InterPro" id="IPR036554">
    <property type="entry name" value="GHMP_kinase_C_sf"/>
</dbReference>
<dbReference type="EMBL" id="AMZH03006582">
    <property type="protein sequence ID" value="RRT63480.1"/>
    <property type="molecule type" value="Genomic_DNA"/>
</dbReference>
<organism evidence="1 2">
    <name type="scientific">Ensete ventricosum</name>
    <name type="common">Abyssinian banana</name>
    <name type="synonym">Musa ensete</name>
    <dbReference type="NCBI Taxonomy" id="4639"/>
    <lineage>
        <taxon>Eukaryota</taxon>
        <taxon>Viridiplantae</taxon>
        <taxon>Streptophyta</taxon>
        <taxon>Embryophyta</taxon>
        <taxon>Tracheophyta</taxon>
        <taxon>Spermatophyta</taxon>
        <taxon>Magnoliopsida</taxon>
        <taxon>Liliopsida</taxon>
        <taxon>Zingiberales</taxon>
        <taxon>Musaceae</taxon>
        <taxon>Ensete</taxon>
    </lineage>
</organism>
<dbReference type="InterPro" id="IPR020568">
    <property type="entry name" value="Ribosomal_Su5_D2-typ_SF"/>
</dbReference>
<comment type="caution">
    <text evidence="1">The sequence shown here is derived from an EMBL/GenBank/DDBJ whole genome shotgun (WGS) entry which is preliminary data.</text>
</comment>
<dbReference type="PANTHER" id="PTHR38710:SF1">
    <property type="entry name" value="WITH PUTATIVE URIDYL PYROPHOSPHORYLASE-RELATED"/>
    <property type="match status" value="1"/>
</dbReference>
<proteinExistence type="predicted"/>
<dbReference type="PANTHER" id="PTHR38710">
    <property type="entry name" value="WITH PUTATIVE URIDYL PYROPHOSPHORYLASE-RELATED"/>
    <property type="match status" value="1"/>
</dbReference>
<gene>
    <name evidence="1" type="ORF">B296_00021876</name>
</gene>
<protein>
    <submittedName>
        <fullName evidence="1">Uncharacterized protein</fullName>
    </submittedName>
</protein>
<evidence type="ECO:0000313" key="2">
    <source>
        <dbReference type="Proteomes" id="UP000287651"/>
    </source>
</evidence>
<name>A0A426ZHM6_ENSVE</name>
<accession>A0A426ZHM6</accession>
<dbReference type="SUPFAM" id="SSF54211">
    <property type="entry name" value="Ribosomal protein S5 domain 2-like"/>
    <property type="match status" value="1"/>
</dbReference>
<feature type="non-terminal residue" evidence="1">
    <location>
        <position position="1"/>
    </location>
</feature>
<dbReference type="InterPro" id="IPR053034">
    <property type="entry name" value="Glucuronokinase-like"/>
</dbReference>
<dbReference type="AlphaFoldDB" id="A0A426ZHM6"/>
<dbReference type="Proteomes" id="UP000287651">
    <property type="component" value="Unassembled WGS sequence"/>
</dbReference>
<dbReference type="Gene3D" id="3.30.230.120">
    <property type="match status" value="2"/>
</dbReference>